<organism evidence="6 7">
    <name type="scientific">Hypothenemus hampei</name>
    <name type="common">Coffee berry borer</name>
    <dbReference type="NCBI Taxonomy" id="57062"/>
    <lineage>
        <taxon>Eukaryota</taxon>
        <taxon>Metazoa</taxon>
        <taxon>Ecdysozoa</taxon>
        <taxon>Arthropoda</taxon>
        <taxon>Hexapoda</taxon>
        <taxon>Insecta</taxon>
        <taxon>Pterygota</taxon>
        <taxon>Neoptera</taxon>
        <taxon>Endopterygota</taxon>
        <taxon>Coleoptera</taxon>
        <taxon>Polyphaga</taxon>
        <taxon>Cucujiformia</taxon>
        <taxon>Curculionidae</taxon>
        <taxon>Scolytinae</taxon>
        <taxon>Hypothenemus</taxon>
    </lineage>
</organism>
<dbReference type="InterPro" id="IPR043970">
    <property type="entry name" value="FUZ/MON1/HPS1_longin_3"/>
</dbReference>
<comment type="function">
    <text evidence="2">Plays an important role in membrane trafficking through the secretory apparatus.</text>
</comment>
<evidence type="ECO:0000259" key="5">
    <source>
        <dbReference type="Pfam" id="PF19038"/>
    </source>
</evidence>
<evidence type="ECO:0000313" key="7">
    <source>
        <dbReference type="Proteomes" id="UP001566132"/>
    </source>
</evidence>
<dbReference type="InterPro" id="IPR043972">
    <property type="entry name" value="FUZ/MON1/HPS1_longin_1"/>
</dbReference>
<accession>A0ABD1EMF0</accession>
<evidence type="ECO:0000259" key="3">
    <source>
        <dbReference type="Pfam" id="PF19036"/>
    </source>
</evidence>
<dbReference type="Pfam" id="PF19038">
    <property type="entry name" value="Fuz_longin_3"/>
    <property type="match status" value="1"/>
</dbReference>
<keyword evidence="7" id="KW-1185">Reference proteome</keyword>
<dbReference type="PRINTS" id="PR01546">
    <property type="entry name" value="YEAST73DUF"/>
</dbReference>
<comment type="caution">
    <text evidence="6">The sequence shown here is derived from an EMBL/GenBank/DDBJ whole genome shotgun (WGS) entry which is preliminary data.</text>
</comment>
<gene>
    <name evidence="6" type="ORF">ABEB36_008470</name>
</gene>
<dbReference type="PANTHER" id="PTHR13027:SF7">
    <property type="entry name" value="VACUOLAR FUSION PROTEIN MON1 HOMOLOG"/>
    <property type="match status" value="1"/>
</dbReference>
<proteinExistence type="inferred from homology"/>
<evidence type="ECO:0000259" key="4">
    <source>
        <dbReference type="Pfam" id="PF19037"/>
    </source>
</evidence>
<evidence type="ECO:0000256" key="1">
    <source>
        <dbReference type="ARBA" id="ARBA00008968"/>
    </source>
</evidence>
<comment type="similarity">
    <text evidence="1 2">Belongs to the MON1/SAND family.</text>
</comment>
<reference evidence="6 7" key="1">
    <citation type="submission" date="2024-05" db="EMBL/GenBank/DDBJ databases">
        <title>Genetic variation in Jamaican populations of the coffee berry borer (Hypothenemus hampei).</title>
        <authorList>
            <person name="Errbii M."/>
            <person name="Myrie A."/>
        </authorList>
    </citation>
    <scope>NUCLEOTIDE SEQUENCE [LARGE SCALE GENOMIC DNA]</scope>
    <source>
        <strain evidence="6">JA-Hopewell-2020-01-JO</strain>
        <tissue evidence="6">Whole body</tissue>
    </source>
</reference>
<dbReference type="AlphaFoldDB" id="A0ABD1EMF0"/>
<dbReference type="EMBL" id="JBDJPC010000006">
    <property type="protein sequence ID" value="KAL1497526.1"/>
    <property type="molecule type" value="Genomic_DNA"/>
</dbReference>
<dbReference type="PANTHER" id="PTHR13027">
    <property type="entry name" value="SAND PROTEIN-RELATED"/>
    <property type="match status" value="1"/>
</dbReference>
<name>A0ABD1EMF0_HYPHA</name>
<feature type="domain" description="FUZ/MON1/HPS1 first Longin" evidence="3">
    <location>
        <begin position="88"/>
        <end position="206"/>
    </location>
</feature>
<evidence type="ECO:0000313" key="6">
    <source>
        <dbReference type="EMBL" id="KAL1497526.1"/>
    </source>
</evidence>
<dbReference type="GO" id="GO:0006623">
    <property type="term" value="P:protein targeting to vacuole"/>
    <property type="evidence" value="ECO:0007669"/>
    <property type="project" value="UniProtKB-UniRule"/>
</dbReference>
<protein>
    <recommendedName>
        <fullName evidence="2">Vacuolar fusion protein MON1 homolog</fullName>
    </recommendedName>
</protein>
<dbReference type="InterPro" id="IPR004353">
    <property type="entry name" value="Mon1"/>
</dbReference>
<sequence length="484" mass="55487">MSEFEIEPGATKDSVLVTSESFDNFEQMSSSLEEIKYGNVKPNDDPNSVLTDDNQVESTSNTAETQSANANVKDEYVENSIDWTNKKKHVFVLSTAGKPIYSRHGNEDKLAWLFGVMLGLFKYSHDSIKSIHAGDTTYLFLSKKPLILVAIWKTKESVNQVTLQLNYVFNQIVSMLTLRRLIKTYDERPNYDLRRLLTGVDRLIDHVLDFSENEAAFTLGAIQCLPLALSDRDAISKAIKDACGKIKNLVFAILLGNNRLITLVQMKKYHLHPADLHLVFNLVQATESLKYSESWTPLCLPRFDNSGFLYAHVSYLSEDCQACLMLLTVERDVFFPLSNAKQKIVEKLRISGCMEHINASLLAMEESALASGFSELRHYLYKCKSTAQFYQPALSPPYTKDKIKLMELYKRAYQKMHCSTRQLKLSFERSFDEVVFSWDTKGFELYAIFEPLIDTQKVIHCVSKLLDWIKKREDKLFHLNAYTF</sequence>
<feature type="domain" description="FUZ/MON1/HPS1 third Longin" evidence="5">
    <location>
        <begin position="375"/>
        <end position="473"/>
    </location>
</feature>
<feature type="domain" description="FUZ/MON1/HPS1 second Longin" evidence="4">
    <location>
        <begin position="247"/>
        <end position="346"/>
    </location>
</feature>
<dbReference type="InterPro" id="IPR043971">
    <property type="entry name" value="FUZ/MON1/HPS1_longin_2"/>
</dbReference>
<dbReference type="Pfam" id="PF19036">
    <property type="entry name" value="Fuz_longin_1"/>
    <property type="match status" value="1"/>
</dbReference>
<dbReference type="Proteomes" id="UP001566132">
    <property type="component" value="Unassembled WGS sequence"/>
</dbReference>
<evidence type="ECO:0000256" key="2">
    <source>
        <dbReference type="RuleBase" id="RU367048"/>
    </source>
</evidence>
<dbReference type="Pfam" id="PF19037">
    <property type="entry name" value="Fuz_longin_2"/>
    <property type="match status" value="1"/>
</dbReference>